<comment type="caution">
    <text evidence="2">The sequence shown here is derived from an EMBL/GenBank/DDBJ whole genome shotgun (WGS) entry which is preliminary data.</text>
</comment>
<reference evidence="2 3" key="1">
    <citation type="submission" date="2020-06" db="EMBL/GenBank/DDBJ databases">
        <title>Sulfitobacter algicola sp. nov., isolated from green algae.</title>
        <authorList>
            <person name="Wang C."/>
        </authorList>
    </citation>
    <scope>NUCLEOTIDE SEQUENCE [LARGE SCALE GENOMIC DNA]</scope>
    <source>
        <strain evidence="2 3">1151</strain>
    </source>
</reference>
<protein>
    <submittedName>
        <fullName evidence="2">DUF1178 family protein</fullName>
    </submittedName>
</protein>
<organism evidence="2 3">
    <name type="scientific">Parasulfitobacter algicola</name>
    <dbReference type="NCBI Taxonomy" id="2614809"/>
    <lineage>
        <taxon>Bacteria</taxon>
        <taxon>Pseudomonadati</taxon>
        <taxon>Pseudomonadota</taxon>
        <taxon>Alphaproteobacteria</taxon>
        <taxon>Rhodobacterales</taxon>
        <taxon>Roseobacteraceae</taxon>
        <taxon>Parasulfitobacter</taxon>
    </lineage>
</organism>
<dbReference type="EMBL" id="JABUFE010000003">
    <property type="protein sequence ID" value="NSX54721.1"/>
    <property type="molecule type" value="Genomic_DNA"/>
</dbReference>
<proteinExistence type="predicted"/>
<sequence>MIRYALKCANDHNFESWFQSAAAFDTLKKTGHLNCVICGTGDVEKTLMAPRVTSSKAVTSEGAPMDSPLSKPQSPEENALSKVREHIEKNSEYVGMNFAAEARKMNDGDAEVRSIYGEAKPEEAKKLIEDGVPVAPLPFVPNRKTN</sequence>
<accession>A0ABX2IPA2</accession>
<gene>
    <name evidence="2" type="ORF">HRQ87_07875</name>
</gene>
<dbReference type="InterPro" id="IPR009562">
    <property type="entry name" value="DUF1178"/>
</dbReference>
<evidence type="ECO:0000313" key="3">
    <source>
        <dbReference type="Proteomes" id="UP000777935"/>
    </source>
</evidence>
<dbReference type="PIRSF" id="PIRSF032131">
    <property type="entry name" value="UCP032131"/>
    <property type="match status" value="1"/>
</dbReference>
<dbReference type="Pfam" id="PF06676">
    <property type="entry name" value="DUF1178"/>
    <property type="match status" value="1"/>
</dbReference>
<keyword evidence="3" id="KW-1185">Reference proteome</keyword>
<name>A0ABX2IPA2_9RHOB</name>
<feature type="region of interest" description="Disordered" evidence="1">
    <location>
        <begin position="52"/>
        <end position="80"/>
    </location>
</feature>
<evidence type="ECO:0000313" key="2">
    <source>
        <dbReference type="EMBL" id="NSX54721.1"/>
    </source>
</evidence>
<dbReference type="Proteomes" id="UP000777935">
    <property type="component" value="Unassembled WGS sequence"/>
</dbReference>
<dbReference type="RefSeq" id="WP_174137007.1">
    <property type="nucleotide sequence ID" value="NZ_JABUFE010000003.1"/>
</dbReference>
<evidence type="ECO:0000256" key="1">
    <source>
        <dbReference type="SAM" id="MobiDB-lite"/>
    </source>
</evidence>